<feature type="transmembrane region" description="Helical" evidence="5">
    <location>
        <begin position="6"/>
        <end position="25"/>
    </location>
</feature>
<evidence type="ECO:0000256" key="4">
    <source>
        <dbReference type="ARBA" id="ARBA00023136"/>
    </source>
</evidence>
<keyword evidence="4 5" id="KW-0472">Membrane</keyword>
<dbReference type="RefSeq" id="WP_095300228.1">
    <property type="nucleotide sequence ID" value="NZ_JAUSTZ010000004.1"/>
</dbReference>
<feature type="transmembrane region" description="Helical" evidence="5">
    <location>
        <begin position="63"/>
        <end position="82"/>
    </location>
</feature>
<keyword evidence="2 5" id="KW-0812">Transmembrane</keyword>
<keyword evidence="3 5" id="KW-1133">Transmembrane helix</keyword>
<evidence type="ECO:0000256" key="3">
    <source>
        <dbReference type="ARBA" id="ARBA00022989"/>
    </source>
</evidence>
<sequence length="113" mass="12908">MVIKILQIILAFFIGIGGIIKVLRIDFQVKHWQEYQYPMWFLTVTGVMEMVAAIAIFTGLWNHLFAIIGSVIVIVFMLGAIYTHIIKVQQPLSTVIPSAICLIVSIYLIIFYY</sequence>
<gene>
    <name evidence="6" type="ORF">J2S02_002616</name>
</gene>
<name>A0ABT9Z1Z4_9BACI</name>
<feature type="transmembrane region" description="Helical" evidence="5">
    <location>
        <begin position="37"/>
        <end position="57"/>
    </location>
</feature>
<protein>
    <submittedName>
        <fullName evidence="6">Membrane protein YphA (DoxX/SURF4 family)</fullName>
    </submittedName>
</protein>
<keyword evidence="7" id="KW-1185">Reference proteome</keyword>
<evidence type="ECO:0000313" key="7">
    <source>
        <dbReference type="Proteomes" id="UP001232245"/>
    </source>
</evidence>
<evidence type="ECO:0000256" key="1">
    <source>
        <dbReference type="ARBA" id="ARBA00004141"/>
    </source>
</evidence>
<evidence type="ECO:0000256" key="5">
    <source>
        <dbReference type="SAM" id="Phobius"/>
    </source>
</evidence>
<dbReference type="Pfam" id="PF13564">
    <property type="entry name" value="DoxX_2"/>
    <property type="match status" value="1"/>
</dbReference>
<reference evidence="6 7" key="1">
    <citation type="submission" date="2023-07" db="EMBL/GenBank/DDBJ databases">
        <title>Genomic Encyclopedia of Type Strains, Phase IV (KMG-IV): sequencing the most valuable type-strain genomes for metagenomic binning, comparative biology and taxonomic classification.</title>
        <authorList>
            <person name="Goeker M."/>
        </authorList>
    </citation>
    <scope>NUCLEOTIDE SEQUENCE [LARGE SCALE GENOMIC DNA]</scope>
    <source>
        <strain evidence="6 7">DSM 17723</strain>
    </source>
</reference>
<feature type="transmembrane region" description="Helical" evidence="5">
    <location>
        <begin position="94"/>
        <end position="112"/>
    </location>
</feature>
<comment type="caution">
    <text evidence="6">The sequence shown here is derived from an EMBL/GenBank/DDBJ whole genome shotgun (WGS) entry which is preliminary data.</text>
</comment>
<accession>A0ABT9Z1Z4</accession>
<dbReference type="Proteomes" id="UP001232245">
    <property type="component" value="Unassembled WGS sequence"/>
</dbReference>
<evidence type="ECO:0000313" key="6">
    <source>
        <dbReference type="EMBL" id="MDQ0226271.1"/>
    </source>
</evidence>
<dbReference type="EMBL" id="JAUSTZ010000004">
    <property type="protein sequence ID" value="MDQ0226271.1"/>
    <property type="molecule type" value="Genomic_DNA"/>
</dbReference>
<comment type="subcellular location">
    <subcellularLocation>
        <location evidence="1">Membrane</location>
        <topology evidence="1">Multi-pass membrane protein</topology>
    </subcellularLocation>
</comment>
<organism evidence="6 7">
    <name type="scientific">Metabacillus niabensis</name>
    <dbReference type="NCBI Taxonomy" id="324854"/>
    <lineage>
        <taxon>Bacteria</taxon>
        <taxon>Bacillati</taxon>
        <taxon>Bacillota</taxon>
        <taxon>Bacilli</taxon>
        <taxon>Bacillales</taxon>
        <taxon>Bacillaceae</taxon>
        <taxon>Metabacillus</taxon>
    </lineage>
</organism>
<dbReference type="InterPro" id="IPR032808">
    <property type="entry name" value="DoxX"/>
</dbReference>
<evidence type="ECO:0000256" key="2">
    <source>
        <dbReference type="ARBA" id="ARBA00022692"/>
    </source>
</evidence>
<proteinExistence type="predicted"/>